<dbReference type="PANTHER" id="PTHR40627:SF4">
    <property type="entry name" value="PRENYLTRANSFERASE ASQH1-RELATED"/>
    <property type="match status" value="1"/>
</dbReference>
<dbReference type="Proteomes" id="UP000054166">
    <property type="component" value="Unassembled WGS sequence"/>
</dbReference>
<reference evidence="4" key="2">
    <citation type="submission" date="2015-01" db="EMBL/GenBank/DDBJ databases">
        <title>Evolutionary Origins and Diversification of the Mycorrhizal Mutualists.</title>
        <authorList>
            <consortium name="DOE Joint Genome Institute"/>
            <consortium name="Mycorrhizal Genomics Consortium"/>
            <person name="Kohler A."/>
            <person name="Kuo A."/>
            <person name="Nagy L.G."/>
            <person name="Floudas D."/>
            <person name="Copeland A."/>
            <person name="Barry K.W."/>
            <person name="Cichocki N."/>
            <person name="Veneault-Fourrey C."/>
            <person name="LaButti K."/>
            <person name="Lindquist E.A."/>
            <person name="Lipzen A."/>
            <person name="Lundell T."/>
            <person name="Morin E."/>
            <person name="Murat C."/>
            <person name="Riley R."/>
            <person name="Ohm R."/>
            <person name="Sun H."/>
            <person name="Tunlid A."/>
            <person name="Henrissat B."/>
            <person name="Grigoriev I.V."/>
            <person name="Hibbett D.S."/>
            <person name="Martin F."/>
        </authorList>
    </citation>
    <scope>NUCLEOTIDE SEQUENCE [LARGE SCALE GENOMIC DNA]</scope>
    <source>
        <strain evidence="4">F 1598</strain>
    </source>
</reference>
<dbReference type="GO" id="GO:0009820">
    <property type="term" value="P:alkaloid metabolic process"/>
    <property type="evidence" value="ECO:0007669"/>
    <property type="project" value="InterPro"/>
</dbReference>
<dbReference type="SFLD" id="SFLDG01162">
    <property type="entry name" value="I"/>
    <property type="match status" value="1"/>
</dbReference>
<dbReference type="InParanoid" id="A0A0C3B8E0"/>
<dbReference type="InterPro" id="IPR033964">
    <property type="entry name" value="ABBA"/>
</dbReference>
<dbReference type="OrthoDB" id="3354387at2759"/>
<comment type="similarity">
    <text evidence="1">Belongs to the tryptophan dimethylallyltransferase family.</text>
</comment>
<evidence type="ECO:0000313" key="4">
    <source>
        <dbReference type="Proteomes" id="UP000054166"/>
    </source>
</evidence>
<dbReference type="Pfam" id="PF11991">
    <property type="entry name" value="Trp_DMAT"/>
    <property type="match status" value="1"/>
</dbReference>
<keyword evidence="4" id="KW-1185">Reference proteome</keyword>
<name>A0A0C3B8E0_PILCF</name>
<reference evidence="3 4" key="1">
    <citation type="submission" date="2014-04" db="EMBL/GenBank/DDBJ databases">
        <authorList>
            <consortium name="DOE Joint Genome Institute"/>
            <person name="Kuo A."/>
            <person name="Tarkka M."/>
            <person name="Buscot F."/>
            <person name="Kohler A."/>
            <person name="Nagy L.G."/>
            <person name="Floudas D."/>
            <person name="Copeland A."/>
            <person name="Barry K.W."/>
            <person name="Cichocki N."/>
            <person name="Veneault-Fourrey C."/>
            <person name="LaButti K."/>
            <person name="Lindquist E.A."/>
            <person name="Lipzen A."/>
            <person name="Lundell T."/>
            <person name="Morin E."/>
            <person name="Murat C."/>
            <person name="Sun H."/>
            <person name="Tunlid A."/>
            <person name="Henrissat B."/>
            <person name="Grigoriev I.V."/>
            <person name="Hibbett D.S."/>
            <person name="Martin F."/>
            <person name="Nordberg H.P."/>
            <person name="Cantor M.N."/>
            <person name="Hua S.X."/>
        </authorList>
    </citation>
    <scope>NUCLEOTIDE SEQUENCE [LARGE SCALE GENOMIC DNA]</scope>
    <source>
        <strain evidence="3 4">F 1598</strain>
    </source>
</reference>
<dbReference type="AlphaFoldDB" id="A0A0C3B8E0"/>
<evidence type="ECO:0000313" key="3">
    <source>
        <dbReference type="EMBL" id="KIM73557.1"/>
    </source>
</evidence>
<proteinExistence type="inferred from homology"/>
<dbReference type="CDD" id="cd13929">
    <property type="entry name" value="PT-DMATS_CymD"/>
    <property type="match status" value="1"/>
</dbReference>
<organism evidence="3 4">
    <name type="scientific">Piloderma croceum (strain F 1598)</name>
    <dbReference type="NCBI Taxonomy" id="765440"/>
    <lineage>
        <taxon>Eukaryota</taxon>
        <taxon>Fungi</taxon>
        <taxon>Dikarya</taxon>
        <taxon>Basidiomycota</taxon>
        <taxon>Agaricomycotina</taxon>
        <taxon>Agaricomycetes</taxon>
        <taxon>Agaricomycetidae</taxon>
        <taxon>Atheliales</taxon>
        <taxon>Atheliaceae</taxon>
        <taxon>Piloderma</taxon>
    </lineage>
</organism>
<evidence type="ECO:0000256" key="1">
    <source>
        <dbReference type="ARBA" id="ARBA00010209"/>
    </source>
</evidence>
<dbReference type="PANTHER" id="PTHR40627">
    <property type="entry name" value="INDOLE PRENYLTRANSFERASE TDIB-RELATED"/>
    <property type="match status" value="1"/>
</dbReference>
<accession>A0A0C3B8E0</accession>
<dbReference type="InterPro" id="IPR017795">
    <property type="entry name" value="ABBA_NscD-like"/>
</dbReference>
<dbReference type="EMBL" id="KN833079">
    <property type="protein sequence ID" value="KIM73557.1"/>
    <property type="molecule type" value="Genomic_DNA"/>
</dbReference>
<sequence>MLRLLLERSLYPSNTSRKYAYFETAYLIPLCGLCPHEFETTGPSSYVGDDGTPIEFSWVIESEDKMTVRCIIEPISSFGTVAPSSTWMSFLLSLRIFSDHETFDIAWAQTCFNYLAYNSVLYGNTSQHSSQFIVGADCTHNDDIVGKAYFLPHIRSQATGISIDKLVTECMKALGLEDPWAMVIRYLATLPEHCQTKTEIVAVDCLQPSKNRAKVYVRTQASSLRSIIDLMSLGGELSDPSILSAIATVRHLWRLLFSEADESVSIPCLRPGHFGSGFSVYFEMGLSRSTPSTKAYIPIRHYCRDDAVIAQAMAQYYRDIGLSSVGDRYISDIQRLCPHRDLSARTGVQTYIGCAAKKGGSQVSVYLSPESFAPERRLKTTPEKIENIENTGRS</sequence>
<evidence type="ECO:0008006" key="5">
    <source>
        <dbReference type="Google" id="ProtNLM"/>
    </source>
</evidence>
<dbReference type="HOGENOM" id="CLU_037431_2_2_1"/>
<dbReference type="NCBIfam" id="TIGR03429">
    <property type="entry name" value="arom_pren_DMATS"/>
    <property type="match status" value="1"/>
</dbReference>
<evidence type="ECO:0000256" key="2">
    <source>
        <dbReference type="ARBA" id="ARBA00022679"/>
    </source>
</evidence>
<dbReference type="GO" id="GO:0016765">
    <property type="term" value="F:transferase activity, transferring alkyl or aryl (other than methyl) groups"/>
    <property type="evidence" value="ECO:0007669"/>
    <property type="project" value="InterPro"/>
</dbReference>
<protein>
    <recommendedName>
        <fullName evidence="5">Aromatic prenyltransferase</fullName>
    </recommendedName>
</protein>
<keyword evidence="2" id="KW-0808">Transferase</keyword>
<gene>
    <name evidence="3" type="ORF">PILCRDRAFT_725491</name>
</gene>
<dbReference type="SFLD" id="SFLDS00036">
    <property type="entry name" value="Aromatic_Prenyltransferase"/>
    <property type="match status" value="1"/>
</dbReference>